<dbReference type="STRING" id="1760988.SAMN02949497_4224"/>
<dbReference type="Proteomes" id="UP000192923">
    <property type="component" value="Unassembled WGS sequence"/>
</dbReference>
<evidence type="ECO:0000313" key="2">
    <source>
        <dbReference type="Proteomes" id="UP000192923"/>
    </source>
</evidence>
<organism evidence="1 2">
    <name type="scientific">Methylomagnum ishizawai</name>
    <dbReference type="NCBI Taxonomy" id="1760988"/>
    <lineage>
        <taxon>Bacteria</taxon>
        <taxon>Pseudomonadati</taxon>
        <taxon>Pseudomonadota</taxon>
        <taxon>Gammaproteobacteria</taxon>
        <taxon>Methylococcales</taxon>
        <taxon>Methylococcaceae</taxon>
        <taxon>Methylomagnum</taxon>
    </lineage>
</organism>
<dbReference type="EMBL" id="FXAM01000001">
    <property type="protein sequence ID" value="SMF96815.1"/>
    <property type="molecule type" value="Genomic_DNA"/>
</dbReference>
<dbReference type="AlphaFoldDB" id="A0A1Y6DAZ6"/>
<proteinExistence type="predicted"/>
<reference evidence="1 2" key="1">
    <citation type="submission" date="2016-12" db="EMBL/GenBank/DDBJ databases">
        <authorList>
            <person name="Song W.-J."/>
            <person name="Kurnit D.M."/>
        </authorList>
    </citation>
    <scope>NUCLEOTIDE SEQUENCE [LARGE SCALE GENOMIC DNA]</scope>
    <source>
        <strain evidence="1 2">175</strain>
    </source>
</reference>
<keyword evidence="2" id="KW-1185">Reference proteome</keyword>
<name>A0A1Y6DAZ6_9GAMM</name>
<dbReference type="RefSeq" id="WP_254899427.1">
    <property type="nucleotide sequence ID" value="NZ_FXAM01000001.1"/>
</dbReference>
<sequence>MTTATAAPLPRLDRNGALLLGTGLAFASLILVPALATQMGLGTALTGALRIALMRASSRVAAQSVDGKTQGEDETAPVCFACH</sequence>
<evidence type="ECO:0000313" key="1">
    <source>
        <dbReference type="EMBL" id="SMF96815.1"/>
    </source>
</evidence>
<gene>
    <name evidence="1" type="ORF">SAMN02949497_4224</name>
</gene>
<protein>
    <submittedName>
        <fullName evidence="1">Uncharacterized protein</fullName>
    </submittedName>
</protein>
<accession>A0A1Y6DAZ6</accession>